<protein>
    <submittedName>
        <fullName evidence="2">Dihydroneopterin aldolase</fullName>
    </submittedName>
</protein>
<keyword evidence="1" id="KW-0812">Transmembrane</keyword>
<dbReference type="AlphaFoldDB" id="A0A5C1Q1Z6"/>
<dbReference type="EMBL" id="CP035708">
    <property type="protein sequence ID" value="QEN02103.1"/>
    <property type="molecule type" value="Genomic_DNA"/>
</dbReference>
<evidence type="ECO:0000256" key="1">
    <source>
        <dbReference type="SAM" id="Phobius"/>
    </source>
</evidence>
<dbReference type="RefSeq" id="WP_149504735.1">
    <property type="nucleotide sequence ID" value="NZ_CP035708.1"/>
</dbReference>
<reference evidence="3 4" key="1">
    <citation type="submission" date="2019-02" db="EMBL/GenBank/DDBJ databases">
        <title>Complete Genome Sequence and Methylome Analysis of Sphaerotilus natans subsp. sulfidivorans D-507.</title>
        <authorList>
            <person name="Fomenkov A."/>
            <person name="Gridneva E."/>
            <person name="Smolyakov D."/>
            <person name="Dubinina G."/>
            <person name="Vincze T."/>
            <person name="Grabovich M."/>
            <person name="Roberts R.J."/>
        </authorList>
    </citation>
    <scope>NUCLEOTIDE SEQUENCE [LARGE SCALE GENOMIC DNA]</scope>
    <source>
        <strain evidence="3 4">D-507</strain>
    </source>
</reference>
<feature type="transmembrane region" description="Helical" evidence="1">
    <location>
        <begin position="6"/>
        <end position="26"/>
    </location>
</feature>
<organism evidence="3 4">
    <name type="scientific">Sphaerotilus sulfidivorans</name>
    <dbReference type="NCBI Taxonomy" id="639200"/>
    <lineage>
        <taxon>Bacteria</taxon>
        <taxon>Pseudomonadati</taxon>
        <taxon>Pseudomonadota</taxon>
        <taxon>Betaproteobacteria</taxon>
        <taxon>Burkholderiales</taxon>
        <taxon>Sphaerotilaceae</taxon>
        <taxon>Sphaerotilus</taxon>
    </lineage>
</organism>
<dbReference type="EMBL" id="JBEPLS010000002">
    <property type="protein sequence ID" value="MET3603066.1"/>
    <property type="molecule type" value="Genomic_DNA"/>
</dbReference>
<sequence>MNALLPWFPVIGPVLAAVVAVLSWFVGHRLSVRKDLATKRRELRVQYLIEAYRRLESAAHRSDADRRKDFESAVADIQLFGSGRQIQLVHKLVEDIAQDGFATFNPLLELLRAELRHELGMRPESTDVKILRFASEKAYSRPA</sequence>
<dbReference type="Proteomes" id="UP001549111">
    <property type="component" value="Unassembled WGS sequence"/>
</dbReference>
<keyword evidence="1" id="KW-1133">Transmembrane helix</keyword>
<proteinExistence type="predicted"/>
<evidence type="ECO:0000313" key="4">
    <source>
        <dbReference type="Proteomes" id="UP000323522"/>
    </source>
</evidence>
<dbReference type="Proteomes" id="UP000323522">
    <property type="component" value="Chromosome"/>
</dbReference>
<name>A0A5C1Q1Z6_9BURK</name>
<evidence type="ECO:0000313" key="2">
    <source>
        <dbReference type="EMBL" id="MET3603066.1"/>
    </source>
</evidence>
<evidence type="ECO:0000313" key="5">
    <source>
        <dbReference type="Proteomes" id="UP001549111"/>
    </source>
</evidence>
<evidence type="ECO:0000313" key="3">
    <source>
        <dbReference type="EMBL" id="QEN02103.1"/>
    </source>
</evidence>
<dbReference type="OrthoDB" id="9182418at2"/>
<keyword evidence="5" id="KW-1185">Reference proteome</keyword>
<dbReference type="KEGG" id="snn:EWH46_15900"/>
<keyword evidence="1" id="KW-0472">Membrane</keyword>
<gene>
    <name evidence="2" type="ORF">ABIC99_000850</name>
    <name evidence="3" type="ORF">EWH46_15900</name>
</gene>
<accession>A0A5C1Q1Z6</accession>
<reference evidence="2 5" key="2">
    <citation type="submission" date="2024-06" db="EMBL/GenBank/DDBJ databases">
        <title>Genomic Encyclopedia of Type Strains, Phase IV (KMG-IV): sequencing the most valuable type-strain genomes for metagenomic binning, comparative biology and taxonomic classification.</title>
        <authorList>
            <person name="Goeker M."/>
        </authorList>
    </citation>
    <scope>NUCLEOTIDE SEQUENCE [LARGE SCALE GENOMIC DNA]</scope>
    <source>
        <strain evidence="2 5">D-501</strain>
    </source>
</reference>